<gene>
    <name evidence="1" type="ORF">PXEA_LOCUS26546</name>
</gene>
<name>A0A3S5FFP7_9PLAT</name>
<organism evidence="1 2">
    <name type="scientific">Protopolystoma xenopodis</name>
    <dbReference type="NCBI Taxonomy" id="117903"/>
    <lineage>
        <taxon>Eukaryota</taxon>
        <taxon>Metazoa</taxon>
        <taxon>Spiralia</taxon>
        <taxon>Lophotrochozoa</taxon>
        <taxon>Platyhelminthes</taxon>
        <taxon>Monogenea</taxon>
        <taxon>Polyopisthocotylea</taxon>
        <taxon>Polystomatidea</taxon>
        <taxon>Polystomatidae</taxon>
        <taxon>Protopolystoma</taxon>
    </lineage>
</organism>
<dbReference type="Proteomes" id="UP000784294">
    <property type="component" value="Unassembled WGS sequence"/>
</dbReference>
<comment type="caution">
    <text evidence="1">The sequence shown here is derived from an EMBL/GenBank/DDBJ whole genome shotgun (WGS) entry which is preliminary data.</text>
</comment>
<dbReference type="EMBL" id="CAAALY010245178">
    <property type="protein sequence ID" value="VEL33106.1"/>
    <property type="molecule type" value="Genomic_DNA"/>
</dbReference>
<accession>A0A3S5FFP7</accession>
<protein>
    <submittedName>
        <fullName evidence="1">Uncharacterized protein</fullName>
    </submittedName>
</protein>
<evidence type="ECO:0000313" key="1">
    <source>
        <dbReference type="EMBL" id="VEL33106.1"/>
    </source>
</evidence>
<reference evidence="1" key="1">
    <citation type="submission" date="2018-11" db="EMBL/GenBank/DDBJ databases">
        <authorList>
            <consortium name="Pathogen Informatics"/>
        </authorList>
    </citation>
    <scope>NUCLEOTIDE SEQUENCE</scope>
</reference>
<keyword evidence="2" id="KW-1185">Reference proteome</keyword>
<proteinExistence type="predicted"/>
<evidence type="ECO:0000313" key="2">
    <source>
        <dbReference type="Proteomes" id="UP000784294"/>
    </source>
</evidence>
<sequence>MCHFPNRCSTRRVSVKLQWSFPSPKPHPRDFLQTCQYLSASIGRCGLSTLLGIQCLSARQSRLQSAVTTSTSSLQPCPPDPCPPYPPFLGCPTPVASASCLWPIYREARPILSHVDHAPV</sequence>
<dbReference type="AlphaFoldDB" id="A0A3S5FFP7"/>